<protein>
    <submittedName>
        <fullName evidence="1">Uncharacterized protein</fullName>
    </submittedName>
</protein>
<dbReference type="EMBL" id="JAUSQZ010000001">
    <property type="protein sequence ID" value="MDP9829404.1"/>
    <property type="molecule type" value="Genomic_DNA"/>
</dbReference>
<organism evidence="1 2">
    <name type="scientific">Kineosporia succinea</name>
    <dbReference type="NCBI Taxonomy" id="84632"/>
    <lineage>
        <taxon>Bacteria</taxon>
        <taxon>Bacillati</taxon>
        <taxon>Actinomycetota</taxon>
        <taxon>Actinomycetes</taxon>
        <taxon>Kineosporiales</taxon>
        <taxon>Kineosporiaceae</taxon>
        <taxon>Kineosporia</taxon>
    </lineage>
</organism>
<accession>A0ABT9P9N1</accession>
<proteinExistence type="predicted"/>
<gene>
    <name evidence="1" type="ORF">J2S57_005153</name>
</gene>
<dbReference type="Proteomes" id="UP001235712">
    <property type="component" value="Unassembled WGS sequence"/>
</dbReference>
<evidence type="ECO:0000313" key="2">
    <source>
        <dbReference type="Proteomes" id="UP001235712"/>
    </source>
</evidence>
<reference evidence="1 2" key="1">
    <citation type="submission" date="2023-07" db="EMBL/GenBank/DDBJ databases">
        <title>Sequencing the genomes of 1000 actinobacteria strains.</title>
        <authorList>
            <person name="Klenk H.-P."/>
        </authorList>
    </citation>
    <scope>NUCLEOTIDE SEQUENCE [LARGE SCALE GENOMIC DNA]</scope>
    <source>
        <strain evidence="1 2">DSM 44388</strain>
    </source>
</reference>
<comment type="caution">
    <text evidence="1">The sequence shown here is derived from an EMBL/GenBank/DDBJ whole genome shotgun (WGS) entry which is preliminary data.</text>
</comment>
<keyword evidence="2" id="KW-1185">Reference proteome</keyword>
<name>A0ABT9P9N1_9ACTN</name>
<dbReference type="RefSeq" id="WP_307247556.1">
    <property type="nucleotide sequence ID" value="NZ_JAUSQZ010000001.1"/>
</dbReference>
<evidence type="ECO:0000313" key="1">
    <source>
        <dbReference type="EMBL" id="MDP9829404.1"/>
    </source>
</evidence>
<sequence>MSRWNDTRIDDLKTDSTLVRATGNGRIEFRLYDPNGFGAYAPASFSKEEAEELRDNLDKALALDVKQEQK</sequence>